<dbReference type="AlphaFoldDB" id="A0A5E4RCX0"/>
<keyword evidence="2" id="KW-1185">Reference proteome</keyword>
<gene>
    <name evidence="1" type="ORF">PAN31108_00115</name>
</gene>
<reference evidence="1 2" key="1">
    <citation type="submission" date="2019-08" db="EMBL/GenBank/DDBJ databases">
        <authorList>
            <person name="Peeters C."/>
        </authorList>
    </citation>
    <scope>NUCLEOTIDE SEQUENCE [LARGE SCALE GENOMIC DNA]</scope>
    <source>
        <strain evidence="1 2">LMG 31108</strain>
    </source>
</reference>
<proteinExistence type="predicted"/>
<name>A0A5E4RCX0_9BURK</name>
<evidence type="ECO:0000313" key="1">
    <source>
        <dbReference type="EMBL" id="VVD61087.1"/>
    </source>
</evidence>
<organism evidence="1 2">
    <name type="scientific">Pandoraea anhela</name>
    <dbReference type="NCBI Taxonomy" id="2508295"/>
    <lineage>
        <taxon>Bacteria</taxon>
        <taxon>Pseudomonadati</taxon>
        <taxon>Pseudomonadota</taxon>
        <taxon>Betaproteobacteria</taxon>
        <taxon>Burkholderiales</taxon>
        <taxon>Burkholderiaceae</taxon>
        <taxon>Pandoraea</taxon>
    </lineage>
</organism>
<sequence length="81" mass="9204">MWPSSSGLVLGSLTAKRGGRLPRVPPVIGVDFLDDDVREMRRFVQHAFERFRHFTNDLSLLLDGIAFPRDADADEWHNGLL</sequence>
<accession>A0A5E4RCX0</accession>
<dbReference type="Proteomes" id="UP000406256">
    <property type="component" value="Unassembled WGS sequence"/>
</dbReference>
<dbReference type="EMBL" id="CABPSB010000001">
    <property type="protein sequence ID" value="VVD61087.1"/>
    <property type="molecule type" value="Genomic_DNA"/>
</dbReference>
<protein>
    <submittedName>
        <fullName evidence="1">Uncharacterized protein</fullName>
    </submittedName>
</protein>
<evidence type="ECO:0000313" key="2">
    <source>
        <dbReference type="Proteomes" id="UP000406256"/>
    </source>
</evidence>